<evidence type="ECO:0000256" key="1">
    <source>
        <dbReference type="ARBA" id="ARBA00001946"/>
    </source>
</evidence>
<dbReference type="SUPFAM" id="SSF55811">
    <property type="entry name" value="Nudix"/>
    <property type="match status" value="1"/>
</dbReference>
<dbReference type="PANTHER" id="PTHR43046">
    <property type="entry name" value="GDP-MANNOSE MANNOSYL HYDROLASE"/>
    <property type="match status" value="1"/>
</dbReference>
<proteinExistence type="predicted"/>
<dbReference type="InterPro" id="IPR015797">
    <property type="entry name" value="NUDIX_hydrolase-like_dom_sf"/>
</dbReference>
<evidence type="ECO:0000313" key="5">
    <source>
        <dbReference type="Proteomes" id="UP000294902"/>
    </source>
</evidence>
<comment type="caution">
    <text evidence="4">The sequence shown here is derived from an EMBL/GenBank/DDBJ whole genome shotgun (WGS) entry which is preliminary data.</text>
</comment>
<dbReference type="OrthoDB" id="9008185at2"/>
<dbReference type="InterPro" id="IPR000086">
    <property type="entry name" value="NUDIX_hydrolase_dom"/>
</dbReference>
<dbReference type="Gene3D" id="3.90.79.10">
    <property type="entry name" value="Nucleoside Triphosphate Pyrophosphohydrolase"/>
    <property type="match status" value="1"/>
</dbReference>
<dbReference type="PROSITE" id="PS00893">
    <property type="entry name" value="NUDIX_BOX"/>
    <property type="match status" value="1"/>
</dbReference>
<accession>A0A4R3MRS6</accession>
<name>A0A4R3MRS6_9FIRM</name>
<dbReference type="AlphaFoldDB" id="A0A4R3MRS6"/>
<dbReference type="Pfam" id="PF00293">
    <property type="entry name" value="NUDIX"/>
    <property type="match status" value="1"/>
</dbReference>
<dbReference type="EMBL" id="SMAL01000001">
    <property type="protein sequence ID" value="TCT17213.1"/>
    <property type="molecule type" value="Genomic_DNA"/>
</dbReference>
<organism evidence="4 5">
    <name type="scientific">Natranaerovirga pectinivora</name>
    <dbReference type="NCBI Taxonomy" id="682400"/>
    <lineage>
        <taxon>Bacteria</taxon>
        <taxon>Bacillati</taxon>
        <taxon>Bacillota</taxon>
        <taxon>Clostridia</taxon>
        <taxon>Lachnospirales</taxon>
        <taxon>Natranaerovirgaceae</taxon>
        <taxon>Natranaerovirga</taxon>
    </lineage>
</organism>
<comment type="cofactor">
    <cofactor evidence="1">
        <name>Mg(2+)</name>
        <dbReference type="ChEBI" id="CHEBI:18420"/>
    </cofactor>
</comment>
<sequence>MAIRSAVKTIVIKDGCILLIKYISEKGFVHYGLPGGGQEQFENMEETAKREFLEETGYQIKLKRFAAIAEEIFEDKELRKEYPNYVHRIHHIFQGELIEEDNVIGTCGNIDTNQVGCEWIPIEKVSKIYLIPRQVKENLIIILNSSYPIYLGTTYEKANFK</sequence>
<dbReference type="GO" id="GO:0016787">
    <property type="term" value="F:hydrolase activity"/>
    <property type="evidence" value="ECO:0007669"/>
    <property type="project" value="UniProtKB-KW"/>
</dbReference>
<evidence type="ECO:0000313" key="4">
    <source>
        <dbReference type="EMBL" id="TCT17213.1"/>
    </source>
</evidence>
<keyword evidence="2" id="KW-0378">Hydrolase</keyword>
<keyword evidence="5" id="KW-1185">Reference proteome</keyword>
<gene>
    <name evidence="4" type="ORF">EDC18_101511</name>
</gene>
<dbReference type="InterPro" id="IPR020084">
    <property type="entry name" value="NUDIX_hydrolase_CS"/>
</dbReference>
<reference evidence="4 5" key="1">
    <citation type="submission" date="2019-03" db="EMBL/GenBank/DDBJ databases">
        <title>Genomic Encyclopedia of Type Strains, Phase IV (KMG-IV): sequencing the most valuable type-strain genomes for metagenomic binning, comparative biology and taxonomic classification.</title>
        <authorList>
            <person name="Goeker M."/>
        </authorList>
    </citation>
    <scope>NUCLEOTIDE SEQUENCE [LARGE SCALE GENOMIC DNA]</scope>
    <source>
        <strain evidence="4 5">DSM 24629</strain>
    </source>
</reference>
<dbReference type="RefSeq" id="WP_132249913.1">
    <property type="nucleotide sequence ID" value="NZ_SMAL01000001.1"/>
</dbReference>
<dbReference type="PROSITE" id="PS51462">
    <property type="entry name" value="NUDIX"/>
    <property type="match status" value="1"/>
</dbReference>
<feature type="domain" description="Nudix hydrolase" evidence="3">
    <location>
        <begin position="2"/>
        <end position="143"/>
    </location>
</feature>
<protein>
    <submittedName>
        <fullName evidence="4">NUDIX domain-containing protein</fullName>
    </submittedName>
</protein>
<evidence type="ECO:0000256" key="2">
    <source>
        <dbReference type="ARBA" id="ARBA00022801"/>
    </source>
</evidence>
<dbReference type="Proteomes" id="UP000294902">
    <property type="component" value="Unassembled WGS sequence"/>
</dbReference>
<dbReference type="PANTHER" id="PTHR43046:SF14">
    <property type="entry name" value="MUTT_NUDIX FAMILY PROTEIN"/>
    <property type="match status" value="1"/>
</dbReference>
<evidence type="ECO:0000259" key="3">
    <source>
        <dbReference type="PROSITE" id="PS51462"/>
    </source>
</evidence>